<comment type="caution">
    <text evidence="1">The sequence shown here is derived from an EMBL/GenBank/DDBJ whole genome shotgun (WGS) entry which is preliminary data.</text>
</comment>
<proteinExistence type="predicted"/>
<dbReference type="RefSeq" id="WP_307527600.1">
    <property type="nucleotide sequence ID" value="NZ_JAUSZI010000002.1"/>
</dbReference>
<organism evidence="1 2">
    <name type="scientific">Streptomyces umbrinus</name>
    <dbReference type="NCBI Taxonomy" id="67370"/>
    <lineage>
        <taxon>Bacteria</taxon>
        <taxon>Bacillati</taxon>
        <taxon>Actinomycetota</taxon>
        <taxon>Actinomycetes</taxon>
        <taxon>Kitasatosporales</taxon>
        <taxon>Streptomycetaceae</taxon>
        <taxon>Streptomyces</taxon>
        <taxon>Streptomyces phaeochromogenes group</taxon>
    </lineage>
</organism>
<name>A0ABU0T9H1_9ACTN</name>
<gene>
    <name evidence="1" type="ORF">QF035_009031</name>
</gene>
<dbReference type="InterPro" id="IPR010982">
    <property type="entry name" value="Lambda_DNA-bd_dom_sf"/>
</dbReference>
<keyword evidence="2" id="KW-1185">Reference proteome</keyword>
<sequence length="229" mass="25937">MNDAEREPASTREEIEHLLARVDEFATKMDVDRDQLLQPETVAWYTAIEPDRVIELLEGRGDPPQEEPADPRERDTFYEGLFLRRIQFLHKRRRLTRTATGVVKKASLGAIHRETLISKPQVGMLLNGDRAPNNDHAGRLEKYFRVDRGFCSLTEGQALVAYLRRILGHDLVQLALRDARRRMGVQSIGMRSSGELPEADLARAVLSTLEAVTALVEGRSGKSQDQPER</sequence>
<dbReference type="Proteomes" id="UP001230328">
    <property type="component" value="Unassembled WGS sequence"/>
</dbReference>
<dbReference type="Gene3D" id="1.10.260.40">
    <property type="entry name" value="lambda repressor-like DNA-binding domains"/>
    <property type="match status" value="1"/>
</dbReference>
<reference evidence="1 2" key="1">
    <citation type="submission" date="2023-07" db="EMBL/GenBank/DDBJ databases">
        <title>Comparative genomics of wheat-associated soil bacteria to identify genetic determinants of phenazine resistance.</title>
        <authorList>
            <person name="Mouncey N."/>
        </authorList>
    </citation>
    <scope>NUCLEOTIDE SEQUENCE [LARGE SCALE GENOMIC DNA]</scope>
    <source>
        <strain evidence="1 2">V2I4</strain>
    </source>
</reference>
<evidence type="ECO:0000313" key="1">
    <source>
        <dbReference type="EMBL" id="MDQ1031449.1"/>
    </source>
</evidence>
<evidence type="ECO:0000313" key="2">
    <source>
        <dbReference type="Proteomes" id="UP001230328"/>
    </source>
</evidence>
<protein>
    <submittedName>
        <fullName evidence="1">Uncharacterized protein</fullName>
    </submittedName>
</protein>
<accession>A0ABU0T9H1</accession>
<dbReference type="EMBL" id="JAUSZI010000002">
    <property type="protein sequence ID" value="MDQ1031449.1"/>
    <property type="molecule type" value="Genomic_DNA"/>
</dbReference>